<dbReference type="Gene3D" id="3.40.50.300">
    <property type="entry name" value="P-loop containing nucleotide triphosphate hydrolases"/>
    <property type="match status" value="1"/>
</dbReference>
<keyword evidence="1" id="KW-0808">Transferase</keyword>
<sequence>MSKQLTLEQCMAFLNWQWDGIRRAAASRVALSRTAVTISRETGAGAHAVATRLAECLQALSPRGSRPWTVFDRNLIEQVLEDHHLPARLAEHLPEDTSSQLDDILDDLLGLCPDSWTLVQDTAETILRLAMLGHVILIGRAAAVVTARLPHVLHVRLVAPFEVRVARVQADRKLSRQEAEQVVRREDRGRARYWKRYYGADVNDPLLYHLVLNTGRLSCDEAVAVILQAMRGGSGSGRA</sequence>
<dbReference type="EMBL" id="JAAKYA010000014">
    <property type="protein sequence ID" value="NGO38266.1"/>
    <property type="molecule type" value="Genomic_DNA"/>
</dbReference>
<organism evidence="1 2">
    <name type="scientific">Limisphaera ngatamarikiensis</name>
    <dbReference type="NCBI Taxonomy" id="1324935"/>
    <lineage>
        <taxon>Bacteria</taxon>
        <taxon>Pseudomonadati</taxon>
        <taxon>Verrucomicrobiota</taxon>
        <taxon>Verrucomicrobiia</taxon>
        <taxon>Limisphaerales</taxon>
        <taxon>Limisphaeraceae</taxon>
        <taxon>Limisphaera</taxon>
    </lineage>
</organism>
<keyword evidence="1" id="KW-0418">Kinase</keyword>
<dbReference type="AlphaFoldDB" id="A0A6M1RF80"/>
<dbReference type="RefSeq" id="WP_165105649.1">
    <property type="nucleotide sequence ID" value="NZ_JAAKYA010000014.1"/>
</dbReference>
<name>A0A6M1RF80_9BACT</name>
<evidence type="ECO:0000313" key="2">
    <source>
        <dbReference type="Proteomes" id="UP000477311"/>
    </source>
</evidence>
<dbReference type="Pfam" id="PF13189">
    <property type="entry name" value="Cytidylate_kin2"/>
    <property type="match status" value="1"/>
</dbReference>
<dbReference type="Proteomes" id="UP000477311">
    <property type="component" value="Unassembled WGS sequence"/>
</dbReference>
<accession>A0A6M1RF80</accession>
<dbReference type="SUPFAM" id="SSF52540">
    <property type="entry name" value="P-loop containing nucleoside triphosphate hydrolases"/>
    <property type="match status" value="1"/>
</dbReference>
<gene>
    <name evidence="1" type="ORF">G4L39_02495</name>
</gene>
<dbReference type="GO" id="GO:0016301">
    <property type="term" value="F:kinase activity"/>
    <property type="evidence" value="ECO:0007669"/>
    <property type="project" value="UniProtKB-KW"/>
</dbReference>
<reference evidence="1 2" key="1">
    <citation type="submission" date="2020-02" db="EMBL/GenBank/DDBJ databases">
        <title>Draft genome sequence of Limisphaera ngatamarikiensis NGM72.4T, a thermophilic Verrucomicrobia grouped in subdivision 3.</title>
        <authorList>
            <person name="Carere C.R."/>
            <person name="Steen J."/>
            <person name="Hugenholtz P."/>
            <person name="Stott M.B."/>
        </authorList>
    </citation>
    <scope>NUCLEOTIDE SEQUENCE [LARGE SCALE GENOMIC DNA]</scope>
    <source>
        <strain evidence="1 2">NGM72.4</strain>
    </source>
</reference>
<proteinExistence type="predicted"/>
<dbReference type="InterPro" id="IPR027417">
    <property type="entry name" value="P-loop_NTPase"/>
</dbReference>
<comment type="caution">
    <text evidence="1">The sequence shown here is derived from an EMBL/GenBank/DDBJ whole genome shotgun (WGS) entry which is preliminary data.</text>
</comment>
<keyword evidence="2" id="KW-1185">Reference proteome</keyword>
<evidence type="ECO:0000313" key="1">
    <source>
        <dbReference type="EMBL" id="NGO38266.1"/>
    </source>
</evidence>
<protein>
    <submittedName>
        <fullName evidence="1">Cytidylate kinase-like family protein</fullName>
    </submittedName>
</protein>